<dbReference type="SUPFAM" id="SSF51695">
    <property type="entry name" value="PLC-like phosphodiesterases"/>
    <property type="match status" value="1"/>
</dbReference>
<keyword evidence="2" id="KW-1185">Reference proteome</keyword>
<dbReference type="EMBL" id="KV745747">
    <property type="protein sequence ID" value="OCK73513.1"/>
    <property type="molecule type" value="Genomic_DNA"/>
</dbReference>
<dbReference type="GO" id="GO:0008081">
    <property type="term" value="F:phosphoric diester hydrolase activity"/>
    <property type="evidence" value="ECO:0007669"/>
    <property type="project" value="InterPro"/>
</dbReference>
<organism evidence="1 2">
    <name type="scientific">Lepidopterella palustris CBS 459.81</name>
    <dbReference type="NCBI Taxonomy" id="1314670"/>
    <lineage>
        <taxon>Eukaryota</taxon>
        <taxon>Fungi</taxon>
        <taxon>Dikarya</taxon>
        <taxon>Ascomycota</taxon>
        <taxon>Pezizomycotina</taxon>
        <taxon>Dothideomycetes</taxon>
        <taxon>Pleosporomycetidae</taxon>
        <taxon>Mytilinidiales</taxon>
        <taxon>Argynnaceae</taxon>
        <taxon>Lepidopterella</taxon>
    </lineage>
</organism>
<proteinExistence type="predicted"/>
<dbReference type="GO" id="GO:0006629">
    <property type="term" value="P:lipid metabolic process"/>
    <property type="evidence" value="ECO:0007669"/>
    <property type="project" value="InterPro"/>
</dbReference>
<dbReference type="InterPro" id="IPR017946">
    <property type="entry name" value="PLC-like_Pdiesterase_TIM-brl"/>
</dbReference>
<dbReference type="PROSITE" id="PS50007">
    <property type="entry name" value="PIPLC_X_DOMAIN"/>
    <property type="match status" value="1"/>
</dbReference>
<reference evidence="1 2" key="1">
    <citation type="journal article" date="2016" name="Nat. Commun.">
        <title>Ectomycorrhizal ecology is imprinted in the genome of the dominant symbiotic fungus Cenococcum geophilum.</title>
        <authorList>
            <consortium name="DOE Joint Genome Institute"/>
            <person name="Peter M."/>
            <person name="Kohler A."/>
            <person name="Ohm R.A."/>
            <person name="Kuo A."/>
            <person name="Krutzmann J."/>
            <person name="Morin E."/>
            <person name="Arend M."/>
            <person name="Barry K.W."/>
            <person name="Binder M."/>
            <person name="Choi C."/>
            <person name="Clum A."/>
            <person name="Copeland A."/>
            <person name="Grisel N."/>
            <person name="Haridas S."/>
            <person name="Kipfer T."/>
            <person name="LaButti K."/>
            <person name="Lindquist E."/>
            <person name="Lipzen A."/>
            <person name="Maire R."/>
            <person name="Meier B."/>
            <person name="Mihaltcheva S."/>
            <person name="Molinier V."/>
            <person name="Murat C."/>
            <person name="Poggeler S."/>
            <person name="Quandt C.A."/>
            <person name="Sperisen C."/>
            <person name="Tritt A."/>
            <person name="Tisserant E."/>
            <person name="Crous P.W."/>
            <person name="Henrissat B."/>
            <person name="Nehls U."/>
            <person name="Egli S."/>
            <person name="Spatafora J.W."/>
            <person name="Grigoriev I.V."/>
            <person name="Martin F.M."/>
        </authorList>
    </citation>
    <scope>NUCLEOTIDE SEQUENCE [LARGE SCALE GENOMIC DNA]</scope>
    <source>
        <strain evidence="1 2">CBS 459.81</strain>
    </source>
</reference>
<dbReference type="Gene3D" id="3.20.20.190">
    <property type="entry name" value="Phosphatidylinositol (PI) phosphodiesterase"/>
    <property type="match status" value="1"/>
</dbReference>
<dbReference type="AlphaFoldDB" id="A0A8E2DXS2"/>
<evidence type="ECO:0000313" key="1">
    <source>
        <dbReference type="EMBL" id="OCK73513.1"/>
    </source>
</evidence>
<gene>
    <name evidence="1" type="ORF">K432DRAFT_387357</name>
</gene>
<sequence>MLNDGIRFFDLRFAFNPTNSTLVFWHSEALQSETATVPDVLFAFYKWLDDHPTETLLLSFMYESSTTAWAHNNAAVQAQLFAALTSDAAKRYIDQTHNALPTLGAARGKIILLRRFVLDQLNSTYEAALPGLSFPPSAWLDDNRDFSITYNPSHNLSAYIEDYYEPDDVPAGLGAATNIAAKLNATAAHLQKAASGVAPDGLFITFSSAERDADEPAVYPKIMALGNGTDVPGVNQQLVPVIQGLKGKRLGVVVLDFFEMPGTLVPAILGI</sequence>
<name>A0A8E2DXS2_9PEZI</name>
<protein>
    <recommendedName>
        <fullName evidence="3">PLC-like phosphodiesterase</fullName>
    </recommendedName>
</protein>
<accession>A0A8E2DXS2</accession>
<evidence type="ECO:0000313" key="2">
    <source>
        <dbReference type="Proteomes" id="UP000250266"/>
    </source>
</evidence>
<dbReference type="Proteomes" id="UP000250266">
    <property type="component" value="Unassembled WGS sequence"/>
</dbReference>
<dbReference type="OrthoDB" id="1046782at2759"/>
<evidence type="ECO:0008006" key="3">
    <source>
        <dbReference type="Google" id="ProtNLM"/>
    </source>
</evidence>